<keyword evidence="2" id="KW-0433">Leucine-rich repeat</keyword>
<dbReference type="EMBL" id="KI631699">
    <property type="protein sequence ID" value="EYU26321.1"/>
    <property type="molecule type" value="Genomic_DNA"/>
</dbReference>
<evidence type="ECO:0000256" key="1">
    <source>
        <dbReference type="ARBA" id="ARBA00008894"/>
    </source>
</evidence>
<dbReference type="Pfam" id="PF00931">
    <property type="entry name" value="NB-ARC"/>
    <property type="match status" value="1"/>
</dbReference>
<dbReference type="GO" id="GO:0043531">
    <property type="term" value="F:ADP binding"/>
    <property type="evidence" value="ECO:0007669"/>
    <property type="project" value="InterPro"/>
</dbReference>
<dbReference type="GO" id="GO:0006952">
    <property type="term" value="P:defense response"/>
    <property type="evidence" value="ECO:0007669"/>
    <property type="project" value="UniProtKB-KW"/>
</dbReference>
<evidence type="ECO:0000256" key="6">
    <source>
        <dbReference type="ARBA" id="ARBA00022840"/>
    </source>
</evidence>
<dbReference type="InterPro" id="IPR042197">
    <property type="entry name" value="Apaf_helical"/>
</dbReference>
<dbReference type="GO" id="GO:0005524">
    <property type="term" value="F:ATP binding"/>
    <property type="evidence" value="ECO:0007669"/>
    <property type="project" value="UniProtKB-KW"/>
</dbReference>
<reference evidence="9 10" key="1">
    <citation type="journal article" date="2013" name="Proc. Natl. Acad. Sci. U.S.A.">
        <title>Fine-scale variation in meiotic recombination in Mimulus inferred from population shotgun sequencing.</title>
        <authorList>
            <person name="Hellsten U."/>
            <person name="Wright K.M."/>
            <person name="Jenkins J."/>
            <person name="Shu S."/>
            <person name="Yuan Y."/>
            <person name="Wessler S.R."/>
            <person name="Schmutz J."/>
            <person name="Willis J.H."/>
            <person name="Rokhsar D.S."/>
        </authorList>
    </citation>
    <scope>NUCLEOTIDE SEQUENCE [LARGE SCALE GENOMIC DNA]</scope>
    <source>
        <strain evidence="10">cv. DUN x IM62</strain>
    </source>
</reference>
<dbReference type="eggNOG" id="KOG4658">
    <property type="taxonomic scope" value="Eukaryota"/>
</dbReference>
<name>A0A022QED2_ERYGU</name>
<evidence type="ECO:0000259" key="8">
    <source>
        <dbReference type="Pfam" id="PF18052"/>
    </source>
</evidence>
<dbReference type="PhylomeDB" id="A0A022QED2"/>
<dbReference type="OMA" id="WISNIRD"/>
<evidence type="ECO:0000313" key="10">
    <source>
        <dbReference type="Proteomes" id="UP000030748"/>
    </source>
</evidence>
<keyword evidence="5" id="KW-0611">Plant defense</keyword>
<evidence type="ECO:0008006" key="11">
    <source>
        <dbReference type="Google" id="ProtNLM"/>
    </source>
</evidence>
<dbReference type="AlphaFoldDB" id="A0A022QED2"/>
<dbReference type="Gene3D" id="1.10.8.430">
    <property type="entry name" value="Helical domain of apoptotic protease-activating factors"/>
    <property type="match status" value="1"/>
</dbReference>
<comment type="similarity">
    <text evidence="1">Belongs to the disease resistance NB-LRR family.</text>
</comment>
<keyword evidence="4" id="KW-0547">Nucleotide-binding</keyword>
<dbReference type="KEGG" id="egt:105970351"/>
<dbReference type="Pfam" id="PF18052">
    <property type="entry name" value="Rx_N"/>
    <property type="match status" value="1"/>
</dbReference>
<dbReference type="Gene3D" id="3.40.50.300">
    <property type="entry name" value="P-loop containing nucleotide triphosphate hydrolases"/>
    <property type="match status" value="1"/>
</dbReference>
<dbReference type="InterPro" id="IPR041118">
    <property type="entry name" value="Rx_N"/>
</dbReference>
<dbReference type="InterPro" id="IPR038005">
    <property type="entry name" value="RX-like_CC"/>
</dbReference>
<dbReference type="CDD" id="cd14798">
    <property type="entry name" value="RX-CC_like"/>
    <property type="match status" value="1"/>
</dbReference>
<dbReference type="PANTHER" id="PTHR36766">
    <property type="entry name" value="PLANT BROAD-SPECTRUM MILDEW RESISTANCE PROTEIN RPW8"/>
    <property type="match status" value="1"/>
</dbReference>
<dbReference type="Proteomes" id="UP000030748">
    <property type="component" value="Unassembled WGS sequence"/>
</dbReference>
<dbReference type="Gene3D" id="1.20.5.4130">
    <property type="match status" value="1"/>
</dbReference>
<dbReference type="FunFam" id="3.40.50.300:FF:001091">
    <property type="entry name" value="Probable disease resistance protein At1g61300"/>
    <property type="match status" value="1"/>
</dbReference>
<evidence type="ECO:0000256" key="4">
    <source>
        <dbReference type="ARBA" id="ARBA00022741"/>
    </source>
</evidence>
<dbReference type="PANTHER" id="PTHR36766:SF64">
    <property type="entry name" value="OS12G0206100 PROTEIN"/>
    <property type="match status" value="1"/>
</dbReference>
<proteinExistence type="inferred from homology"/>
<feature type="domain" description="Disease resistance N-terminal" evidence="8">
    <location>
        <begin position="8"/>
        <end position="89"/>
    </location>
</feature>
<dbReference type="InterPro" id="IPR027417">
    <property type="entry name" value="P-loop_NTPase"/>
</dbReference>
<evidence type="ECO:0000259" key="7">
    <source>
        <dbReference type="Pfam" id="PF00931"/>
    </source>
</evidence>
<dbReference type="SUPFAM" id="SSF52540">
    <property type="entry name" value="P-loop containing nucleoside triphosphate hydrolases"/>
    <property type="match status" value="1"/>
</dbReference>
<accession>A0A022QED2</accession>
<evidence type="ECO:0000256" key="5">
    <source>
        <dbReference type="ARBA" id="ARBA00022821"/>
    </source>
</evidence>
<dbReference type="InterPro" id="IPR002182">
    <property type="entry name" value="NB-ARC"/>
</dbReference>
<protein>
    <recommendedName>
        <fullName evidence="11">NB-ARC domain-containing protein</fullName>
    </recommendedName>
</protein>
<evidence type="ECO:0000313" key="9">
    <source>
        <dbReference type="EMBL" id="EYU26321.1"/>
    </source>
</evidence>
<gene>
    <name evidence="9" type="ORF">MIMGU_mgv1a018922mg</name>
</gene>
<keyword evidence="10" id="KW-1185">Reference proteome</keyword>
<sequence>MADVAILIAVGRINELLMKKATFLQEEGVEGQLRLLKGRLERMQSFQRDASDKESNDERIRNWISNIRDVAHDTEDVIDAFVLKIDIPRRRRTRLPLLGKCLAWIDLRNIGREIESIHARLDDISRSRVALGISSTTTTSSLLPDAVEWRRQLDYWQRDKHVVGVDGDTDKLLKEFILDESIRELSVATIVGMGGIGKSCLARHLYHHRRVADHFDCRLWVFVSTKFNPKQVIKELMAQVLDKPIFMDNETLPQLASRLRRCLEGKRYLIVLDDVWEDEHWEFLASLFPCEEKASRLLLTSRNRMATMNAPYIHEMKLLDPEKSWELLLNKAFVGEFKGKLRLGDFEIIGREILKKCRGMPLAIVTIGDLLIDRNPSTEKYGRKF</sequence>
<dbReference type="OrthoDB" id="911770at2759"/>
<organism evidence="9 10">
    <name type="scientific">Erythranthe guttata</name>
    <name type="common">Yellow monkey flower</name>
    <name type="synonym">Mimulus guttatus</name>
    <dbReference type="NCBI Taxonomy" id="4155"/>
    <lineage>
        <taxon>Eukaryota</taxon>
        <taxon>Viridiplantae</taxon>
        <taxon>Streptophyta</taxon>
        <taxon>Embryophyta</taxon>
        <taxon>Tracheophyta</taxon>
        <taxon>Spermatophyta</taxon>
        <taxon>Magnoliopsida</taxon>
        <taxon>eudicotyledons</taxon>
        <taxon>Gunneridae</taxon>
        <taxon>Pentapetalae</taxon>
        <taxon>asterids</taxon>
        <taxon>lamiids</taxon>
        <taxon>Lamiales</taxon>
        <taxon>Phrymaceae</taxon>
        <taxon>Erythranthe</taxon>
    </lineage>
</organism>
<evidence type="ECO:0000256" key="3">
    <source>
        <dbReference type="ARBA" id="ARBA00022737"/>
    </source>
</evidence>
<evidence type="ECO:0000256" key="2">
    <source>
        <dbReference type="ARBA" id="ARBA00022614"/>
    </source>
</evidence>
<feature type="domain" description="NB-ARC" evidence="7">
    <location>
        <begin position="183"/>
        <end position="334"/>
    </location>
</feature>
<keyword evidence="6" id="KW-0067">ATP-binding</keyword>
<dbReference type="PRINTS" id="PR00364">
    <property type="entry name" value="DISEASERSIST"/>
</dbReference>
<keyword evidence="3" id="KW-0677">Repeat</keyword>